<dbReference type="Proteomes" id="UP001159363">
    <property type="component" value="Chromosome 14"/>
</dbReference>
<reference evidence="2 3" key="1">
    <citation type="submission" date="2023-02" db="EMBL/GenBank/DDBJ databases">
        <title>LHISI_Scaffold_Assembly.</title>
        <authorList>
            <person name="Stuart O.P."/>
            <person name="Cleave R."/>
            <person name="Magrath M.J.L."/>
            <person name="Mikheyev A.S."/>
        </authorList>
    </citation>
    <scope>NUCLEOTIDE SEQUENCE [LARGE SCALE GENOMIC DNA]</scope>
    <source>
        <strain evidence="2">Daus_M_001</strain>
        <tissue evidence="2">Leg muscle</tissue>
    </source>
</reference>
<proteinExistence type="predicted"/>
<comment type="caution">
    <text evidence="2">The sequence shown here is derived from an EMBL/GenBank/DDBJ whole genome shotgun (WGS) entry which is preliminary data.</text>
</comment>
<keyword evidence="3" id="KW-1185">Reference proteome</keyword>
<gene>
    <name evidence="2" type="ORF">PR048_031588</name>
</gene>
<accession>A0ABQ9G5Q2</accession>
<feature type="region of interest" description="Disordered" evidence="1">
    <location>
        <begin position="1"/>
        <end position="73"/>
    </location>
</feature>
<evidence type="ECO:0000256" key="1">
    <source>
        <dbReference type="SAM" id="MobiDB-lite"/>
    </source>
</evidence>
<organism evidence="2 3">
    <name type="scientific">Dryococelus australis</name>
    <dbReference type="NCBI Taxonomy" id="614101"/>
    <lineage>
        <taxon>Eukaryota</taxon>
        <taxon>Metazoa</taxon>
        <taxon>Ecdysozoa</taxon>
        <taxon>Arthropoda</taxon>
        <taxon>Hexapoda</taxon>
        <taxon>Insecta</taxon>
        <taxon>Pterygota</taxon>
        <taxon>Neoptera</taxon>
        <taxon>Polyneoptera</taxon>
        <taxon>Phasmatodea</taxon>
        <taxon>Verophasmatodea</taxon>
        <taxon>Anareolatae</taxon>
        <taxon>Phasmatidae</taxon>
        <taxon>Eurycanthinae</taxon>
        <taxon>Dryococelus</taxon>
    </lineage>
</organism>
<evidence type="ECO:0000313" key="2">
    <source>
        <dbReference type="EMBL" id="KAJ8867784.1"/>
    </source>
</evidence>
<feature type="region of interest" description="Disordered" evidence="1">
    <location>
        <begin position="110"/>
        <end position="143"/>
    </location>
</feature>
<dbReference type="EMBL" id="JARBHB010000015">
    <property type="protein sequence ID" value="KAJ8867784.1"/>
    <property type="molecule type" value="Genomic_DNA"/>
</dbReference>
<protein>
    <submittedName>
        <fullName evidence="2">Uncharacterized protein</fullName>
    </submittedName>
</protein>
<name>A0ABQ9G5Q2_9NEOP</name>
<sequence>MGYPREKPPTRGTVRQDSRLRKSGVNRPGIEPGSLWREASSLTAQPPWPRQSDRDGANCSGNRDWARNGKESSRVFAKELSQQSPGAISGNQCGVEMRVTRGEYGAVTEFKGGGNGITPRKPADQRHSPTQYPLAKIRERPAT</sequence>
<feature type="compositionally biased region" description="Basic and acidic residues" evidence="1">
    <location>
        <begin position="64"/>
        <end position="73"/>
    </location>
</feature>
<evidence type="ECO:0000313" key="3">
    <source>
        <dbReference type="Proteomes" id="UP001159363"/>
    </source>
</evidence>
<feature type="compositionally biased region" description="Basic and acidic residues" evidence="1">
    <location>
        <begin position="1"/>
        <end position="20"/>
    </location>
</feature>